<evidence type="ECO:0000313" key="4">
    <source>
        <dbReference type="Proteomes" id="UP001589609"/>
    </source>
</evidence>
<name>A0ABV5WKW6_9BACI</name>
<accession>A0ABV5WKW6</accession>
<feature type="domain" description="MurNAc-LAA" evidence="2">
    <location>
        <begin position="67"/>
        <end position="178"/>
    </location>
</feature>
<evidence type="ECO:0000259" key="2">
    <source>
        <dbReference type="SMART" id="SM00646"/>
    </source>
</evidence>
<gene>
    <name evidence="3" type="ORF">ACFFMS_23510</name>
</gene>
<protein>
    <submittedName>
        <fullName evidence="3">N-acetylmuramoyl-L-alanine amidase</fullName>
    </submittedName>
</protein>
<dbReference type="EMBL" id="JBHMAF010000189">
    <property type="protein sequence ID" value="MFB9761222.1"/>
    <property type="molecule type" value="Genomic_DNA"/>
</dbReference>
<dbReference type="SUPFAM" id="SSF53187">
    <property type="entry name" value="Zn-dependent exopeptidases"/>
    <property type="match status" value="1"/>
</dbReference>
<keyword evidence="4" id="KW-1185">Reference proteome</keyword>
<dbReference type="Pfam" id="PF01520">
    <property type="entry name" value="Amidase_3"/>
    <property type="match status" value="1"/>
</dbReference>
<dbReference type="RefSeq" id="WP_379951425.1">
    <property type="nucleotide sequence ID" value="NZ_JBHMAF010000189.1"/>
</dbReference>
<dbReference type="PANTHER" id="PTHR30404:SF0">
    <property type="entry name" value="N-ACETYLMURAMOYL-L-ALANINE AMIDASE AMIC"/>
    <property type="match status" value="1"/>
</dbReference>
<keyword evidence="1" id="KW-0378">Hydrolase</keyword>
<evidence type="ECO:0000313" key="3">
    <source>
        <dbReference type="EMBL" id="MFB9761222.1"/>
    </source>
</evidence>
<dbReference type="InterPro" id="IPR002508">
    <property type="entry name" value="MurNAc-LAA_cat"/>
</dbReference>
<proteinExistence type="predicted"/>
<dbReference type="PANTHER" id="PTHR30404">
    <property type="entry name" value="N-ACETYLMURAMOYL-L-ALANINE AMIDASE"/>
    <property type="match status" value="1"/>
</dbReference>
<reference evidence="3 4" key="1">
    <citation type="submission" date="2024-09" db="EMBL/GenBank/DDBJ databases">
        <authorList>
            <person name="Sun Q."/>
            <person name="Mori K."/>
        </authorList>
    </citation>
    <scope>NUCLEOTIDE SEQUENCE [LARGE SCALE GENOMIC DNA]</scope>
    <source>
        <strain evidence="3 4">JCM 11201</strain>
    </source>
</reference>
<organism evidence="3 4">
    <name type="scientific">Ectobacillus funiculus</name>
    <dbReference type="NCBI Taxonomy" id="137993"/>
    <lineage>
        <taxon>Bacteria</taxon>
        <taxon>Bacillati</taxon>
        <taxon>Bacillota</taxon>
        <taxon>Bacilli</taxon>
        <taxon>Bacillales</taxon>
        <taxon>Bacillaceae</taxon>
        <taxon>Ectobacillus</taxon>
    </lineage>
</organism>
<evidence type="ECO:0000256" key="1">
    <source>
        <dbReference type="ARBA" id="ARBA00022801"/>
    </source>
</evidence>
<dbReference type="InterPro" id="IPR050695">
    <property type="entry name" value="N-acetylmuramoyl_amidase_3"/>
</dbReference>
<dbReference type="Gene3D" id="3.40.630.40">
    <property type="entry name" value="Zn-dependent exopeptidases"/>
    <property type="match status" value="1"/>
</dbReference>
<dbReference type="SMART" id="SM00646">
    <property type="entry name" value="Ami_3"/>
    <property type="match status" value="1"/>
</dbReference>
<dbReference type="Proteomes" id="UP001589609">
    <property type="component" value="Unassembled WGS sequence"/>
</dbReference>
<comment type="caution">
    <text evidence="3">The sequence shown here is derived from an EMBL/GenBank/DDBJ whole genome shotgun (WGS) entry which is preliminary data.</text>
</comment>
<sequence length="266" mass="29353">MVSIVKIYIDAGHGGQDSGAVGNGLQEKNIVAEIARQMNQILATEYENVQTAMTRMDDTFVSLSERANRANAWGADAFISIHCNSGGGKGFESYRYSGVTDSRTIAFQNTVHDHVMGFYSQHGIVDRGKKSANYAVLRETNMIAVLTENLFMDNVEITKFNDLNFLIGAARAHAEGVAAFFGLKKKPQIVYIYTGGFAGNALAEVHDYLFRTGDGFDCKRGEDGSIIFLIGPFDTSQQNFKDCKNFLDSKGHYNKLLSPEEAADWR</sequence>
<dbReference type="CDD" id="cd02696">
    <property type="entry name" value="MurNAc-LAA"/>
    <property type="match status" value="1"/>
</dbReference>